<sequence length="152" mass="17067">MHTKSLVVLAILLLFAVVGCDKENWRFTTPNRFDVDASAHQLEVGTSIGTLINYVRINGRKEVGLYSMQRVTSRSVYIPADADSCCVYWNVNNPTNLADTIEVIGGWFSIMDTGELKHIRIDENDSGRNRDLVIEVCGDVIGRDIVIHQKKK</sequence>
<name>W2C0G2_9BACT</name>
<proteinExistence type="predicted"/>
<evidence type="ECO:0008006" key="3">
    <source>
        <dbReference type="Google" id="ProtNLM"/>
    </source>
</evidence>
<dbReference type="Proteomes" id="UP000018837">
    <property type="component" value="Unassembled WGS sequence"/>
</dbReference>
<evidence type="ECO:0000313" key="2">
    <source>
        <dbReference type="Proteomes" id="UP000018837"/>
    </source>
</evidence>
<reference evidence="1 2" key="1">
    <citation type="submission" date="2013-11" db="EMBL/GenBank/DDBJ databases">
        <title>Single cell genomics of uncultured Tannerella BU063 (oral taxon 286).</title>
        <authorList>
            <person name="Beall C.J."/>
            <person name="Campbell A.G."/>
            <person name="Griffen A.L."/>
            <person name="Podar M."/>
            <person name="Leys E.J."/>
        </authorList>
    </citation>
    <scope>NUCLEOTIDE SEQUENCE [LARGE SCALE GENOMIC DNA]</scope>
    <source>
        <strain evidence="1">Cell 2</strain>
    </source>
</reference>
<dbReference type="PATRIC" id="fig|1411148.3.peg.2377"/>
<dbReference type="EMBL" id="AYUF01000498">
    <property type="protein sequence ID" value="ETK00650.1"/>
    <property type="molecule type" value="Genomic_DNA"/>
</dbReference>
<dbReference type="AlphaFoldDB" id="W2C0G2"/>
<organism evidence="1 2">
    <name type="scientific">Tannerella sp. oral taxon BU063 isolate Cell 2</name>
    <dbReference type="NCBI Taxonomy" id="1411148"/>
    <lineage>
        <taxon>Bacteria</taxon>
        <taxon>Pseudomonadati</taxon>
        <taxon>Bacteroidota</taxon>
        <taxon>Bacteroidia</taxon>
        <taxon>Bacteroidales</taxon>
        <taxon>Tannerellaceae</taxon>
        <taxon>Tannerella</taxon>
    </lineage>
</organism>
<gene>
    <name evidence="1" type="ORF">N425_14120</name>
</gene>
<evidence type="ECO:0000313" key="1">
    <source>
        <dbReference type="EMBL" id="ETK00650.1"/>
    </source>
</evidence>
<accession>W2C0G2</accession>
<comment type="caution">
    <text evidence="1">The sequence shown here is derived from an EMBL/GenBank/DDBJ whole genome shotgun (WGS) entry which is preliminary data.</text>
</comment>
<dbReference type="PROSITE" id="PS51257">
    <property type="entry name" value="PROKAR_LIPOPROTEIN"/>
    <property type="match status" value="1"/>
</dbReference>
<protein>
    <recommendedName>
        <fullName evidence="3">Lipoprotein</fullName>
    </recommendedName>
</protein>